<keyword evidence="2" id="KW-1185">Reference proteome</keyword>
<accession>A0AA38U266</accession>
<dbReference type="EMBL" id="JARYMX010000001">
    <property type="protein sequence ID" value="KAJ9567393.1"/>
    <property type="molecule type" value="Genomic_DNA"/>
</dbReference>
<name>A0AA38U266_9ASTR</name>
<comment type="caution">
    <text evidence="1">The sequence shown here is derived from an EMBL/GenBank/DDBJ whole genome shotgun (WGS) entry which is preliminary data.</text>
</comment>
<gene>
    <name evidence="1" type="ORF">OSB04_003359</name>
</gene>
<organism evidence="1 2">
    <name type="scientific">Centaurea solstitialis</name>
    <name type="common">yellow star-thistle</name>
    <dbReference type="NCBI Taxonomy" id="347529"/>
    <lineage>
        <taxon>Eukaryota</taxon>
        <taxon>Viridiplantae</taxon>
        <taxon>Streptophyta</taxon>
        <taxon>Embryophyta</taxon>
        <taxon>Tracheophyta</taxon>
        <taxon>Spermatophyta</taxon>
        <taxon>Magnoliopsida</taxon>
        <taxon>eudicotyledons</taxon>
        <taxon>Gunneridae</taxon>
        <taxon>Pentapetalae</taxon>
        <taxon>asterids</taxon>
        <taxon>campanulids</taxon>
        <taxon>Asterales</taxon>
        <taxon>Asteraceae</taxon>
        <taxon>Carduoideae</taxon>
        <taxon>Cardueae</taxon>
        <taxon>Centaureinae</taxon>
        <taxon>Centaurea</taxon>
    </lineage>
</organism>
<evidence type="ECO:0000313" key="2">
    <source>
        <dbReference type="Proteomes" id="UP001172457"/>
    </source>
</evidence>
<protein>
    <submittedName>
        <fullName evidence="1">Uncharacterized protein</fullName>
    </submittedName>
</protein>
<reference evidence="1" key="1">
    <citation type="submission" date="2023-03" db="EMBL/GenBank/DDBJ databases">
        <title>Chromosome-scale reference genome and RAD-based genetic map of yellow starthistle (Centaurea solstitialis) reveal putative structural variation and QTLs associated with invader traits.</title>
        <authorList>
            <person name="Reatini B."/>
            <person name="Cang F.A."/>
            <person name="Jiang Q."/>
            <person name="Mckibben M.T.W."/>
            <person name="Barker M.S."/>
            <person name="Rieseberg L.H."/>
            <person name="Dlugosch K.M."/>
        </authorList>
    </citation>
    <scope>NUCLEOTIDE SEQUENCE</scope>
    <source>
        <strain evidence="1">CAN-66</strain>
        <tissue evidence="1">Leaf</tissue>
    </source>
</reference>
<dbReference type="AlphaFoldDB" id="A0AA38U266"/>
<proteinExistence type="predicted"/>
<dbReference type="Proteomes" id="UP001172457">
    <property type="component" value="Chromosome 1"/>
</dbReference>
<evidence type="ECO:0000313" key="1">
    <source>
        <dbReference type="EMBL" id="KAJ9567393.1"/>
    </source>
</evidence>
<sequence length="161" mass="18412">MARRRLRNGDRFGFVKFKMVHLANKVGNSNHIKAFPSAFNRSQVSGGVKKERLSYAEVLKKSKPVEVRQEEERPKVDFKTDEDQVILGRWEAEEGELEYLRLCVLGKVDKLEHFESIQALIKAIPLEDSEAKLIGGWNIMIRFGSPELLKKVVDNPVHGIL</sequence>